<feature type="non-terminal residue" evidence="3">
    <location>
        <position position="249"/>
    </location>
</feature>
<organism evidence="3 4">
    <name type="scientific">Olpidium bornovanus</name>
    <dbReference type="NCBI Taxonomy" id="278681"/>
    <lineage>
        <taxon>Eukaryota</taxon>
        <taxon>Fungi</taxon>
        <taxon>Fungi incertae sedis</taxon>
        <taxon>Olpidiomycota</taxon>
        <taxon>Olpidiomycotina</taxon>
        <taxon>Olpidiomycetes</taxon>
        <taxon>Olpidiales</taxon>
        <taxon>Olpidiaceae</taxon>
        <taxon>Olpidium</taxon>
    </lineage>
</organism>
<feature type="region of interest" description="Disordered" evidence="2">
    <location>
        <begin position="173"/>
        <end position="207"/>
    </location>
</feature>
<evidence type="ECO:0008006" key="5">
    <source>
        <dbReference type="Google" id="ProtNLM"/>
    </source>
</evidence>
<feature type="compositionally biased region" description="Low complexity" evidence="2">
    <location>
        <begin position="198"/>
        <end position="207"/>
    </location>
</feature>
<keyword evidence="4" id="KW-1185">Reference proteome</keyword>
<evidence type="ECO:0000256" key="2">
    <source>
        <dbReference type="SAM" id="MobiDB-lite"/>
    </source>
</evidence>
<dbReference type="Proteomes" id="UP000673691">
    <property type="component" value="Unassembled WGS sequence"/>
</dbReference>
<sequence>MQEREFQNVFLFAPGFEASMLKLPSPEELSDSKKQIIGFAKFRTRLEAQHAKDFLNGKKVDNERSSVLKVEMAKKNLHIKRSQSQQHGTVPICVQDTAALQAAAADNGITQGIDHLLLALPKSAPLVDGRNLALPEQRSLSIPPATDTCPAAPAAGQLPLPPLSIFSTFPTAPATSNGSRSPLSATMTPGWHSPKLPGSSTTGGATSRATAVVDQNPPCNTLYVGNLSSNAREEELWLLFSACPGYKRM</sequence>
<name>A0A8H7ZRI4_9FUNG</name>
<dbReference type="Gene3D" id="3.30.70.330">
    <property type="match status" value="2"/>
</dbReference>
<reference evidence="3 4" key="1">
    <citation type="journal article" name="Sci. Rep.">
        <title>Genome-scale phylogenetic analyses confirm Olpidium as the closest living zoosporic fungus to the non-flagellated, terrestrial fungi.</title>
        <authorList>
            <person name="Chang Y."/>
            <person name="Rochon D."/>
            <person name="Sekimoto S."/>
            <person name="Wang Y."/>
            <person name="Chovatia M."/>
            <person name="Sandor L."/>
            <person name="Salamov A."/>
            <person name="Grigoriev I.V."/>
            <person name="Stajich J.E."/>
            <person name="Spatafora J.W."/>
        </authorList>
    </citation>
    <scope>NUCLEOTIDE SEQUENCE [LARGE SCALE GENOMIC DNA]</scope>
    <source>
        <strain evidence="3">S191</strain>
    </source>
</reference>
<evidence type="ECO:0000256" key="1">
    <source>
        <dbReference type="ARBA" id="ARBA00022884"/>
    </source>
</evidence>
<accession>A0A8H7ZRI4</accession>
<dbReference type="GO" id="GO:0003723">
    <property type="term" value="F:RNA binding"/>
    <property type="evidence" value="ECO:0007669"/>
    <property type="project" value="UniProtKB-KW"/>
</dbReference>
<dbReference type="SUPFAM" id="SSF54928">
    <property type="entry name" value="RNA-binding domain, RBD"/>
    <property type="match status" value="1"/>
</dbReference>
<dbReference type="EMBL" id="JAEFCI010009010">
    <property type="protein sequence ID" value="KAG5458082.1"/>
    <property type="molecule type" value="Genomic_DNA"/>
</dbReference>
<comment type="caution">
    <text evidence="3">The sequence shown here is derived from an EMBL/GenBank/DDBJ whole genome shotgun (WGS) entry which is preliminary data.</text>
</comment>
<evidence type="ECO:0000313" key="4">
    <source>
        <dbReference type="Proteomes" id="UP000673691"/>
    </source>
</evidence>
<gene>
    <name evidence="3" type="ORF">BJ554DRAFT_1770</name>
</gene>
<keyword evidence="1" id="KW-0694">RNA-binding</keyword>
<dbReference type="PANTHER" id="PTHR10501">
    <property type="entry name" value="U1 SMALL NUCLEAR RIBONUCLEOPROTEIN A/U2 SMALL NUCLEAR RIBONUCLEOPROTEIN B"/>
    <property type="match status" value="1"/>
</dbReference>
<protein>
    <recommendedName>
        <fullName evidence="5">RRM domain-containing protein</fullName>
    </recommendedName>
</protein>
<dbReference type="OrthoDB" id="431169at2759"/>
<proteinExistence type="predicted"/>
<evidence type="ECO:0000313" key="3">
    <source>
        <dbReference type="EMBL" id="KAG5458082.1"/>
    </source>
</evidence>
<feature type="compositionally biased region" description="Polar residues" evidence="2">
    <location>
        <begin position="173"/>
        <end position="187"/>
    </location>
</feature>
<dbReference type="InterPro" id="IPR035979">
    <property type="entry name" value="RBD_domain_sf"/>
</dbReference>
<dbReference type="InterPro" id="IPR012677">
    <property type="entry name" value="Nucleotide-bd_a/b_plait_sf"/>
</dbReference>
<dbReference type="AlphaFoldDB" id="A0A8H7ZRI4"/>